<protein>
    <submittedName>
        <fullName evidence="3">YusW family protein</fullName>
    </submittedName>
</protein>
<evidence type="ECO:0000256" key="1">
    <source>
        <dbReference type="SAM" id="MobiDB-lite"/>
    </source>
</evidence>
<keyword evidence="4" id="KW-1185">Reference proteome</keyword>
<name>A0ABT5VIU7_9BACI</name>
<dbReference type="InterPro" id="IPR025623">
    <property type="entry name" value="YusW"/>
</dbReference>
<evidence type="ECO:0000256" key="2">
    <source>
        <dbReference type="SAM" id="SignalP"/>
    </source>
</evidence>
<feature type="signal peptide" evidence="2">
    <location>
        <begin position="1"/>
        <end position="24"/>
    </location>
</feature>
<dbReference type="RefSeq" id="WP_275119705.1">
    <property type="nucleotide sequence ID" value="NZ_JAOTPO010000013.1"/>
</dbReference>
<dbReference type="PROSITE" id="PS51257">
    <property type="entry name" value="PROKAR_LIPOPROTEIN"/>
    <property type="match status" value="1"/>
</dbReference>
<proteinExistence type="predicted"/>
<dbReference type="EMBL" id="JAOTPO010000013">
    <property type="protein sequence ID" value="MDE5415096.1"/>
    <property type="molecule type" value="Genomic_DNA"/>
</dbReference>
<organism evidence="3 4">
    <name type="scientific">Alkalihalobacterium chitinilyticum</name>
    <dbReference type="NCBI Taxonomy" id="2980103"/>
    <lineage>
        <taxon>Bacteria</taxon>
        <taxon>Bacillati</taxon>
        <taxon>Bacillota</taxon>
        <taxon>Bacilli</taxon>
        <taxon>Bacillales</taxon>
        <taxon>Bacillaceae</taxon>
        <taxon>Alkalihalobacterium</taxon>
    </lineage>
</organism>
<gene>
    <name evidence="3" type="ORF">N7Z68_17175</name>
</gene>
<sequence length="171" mass="18866">MRMKKVSLLTITTLVSFVMLGCGAGNGANEEIVHDGVTHEETAELEETVGDDQTTADELGQAASLGHILEFELEIDLVNDEEIEMEYKQKGGEEIAEVETKTAEGKQEKRGREAIEEIQNLVSQTALDPNTDPKEAMEQILATLNISNKDVRKLELEVDFTTGEKLKGNFN</sequence>
<evidence type="ECO:0000313" key="3">
    <source>
        <dbReference type="EMBL" id="MDE5415096.1"/>
    </source>
</evidence>
<feature type="chain" id="PRO_5046822669" evidence="2">
    <location>
        <begin position="25"/>
        <end position="171"/>
    </location>
</feature>
<accession>A0ABT5VIU7</accession>
<evidence type="ECO:0000313" key="4">
    <source>
        <dbReference type="Proteomes" id="UP001148125"/>
    </source>
</evidence>
<dbReference type="Proteomes" id="UP001148125">
    <property type="component" value="Unassembled WGS sequence"/>
</dbReference>
<keyword evidence="2" id="KW-0732">Signal</keyword>
<dbReference type="Pfam" id="PF14039">
    <property type="entry name" value="YusW"/>
    <property type="match status" value="1"/>
</dbReference>
<comment type="caution">
    <text evidence="3">The sequence shown here is derived from an EMBL/GenBank/DDBJ whole genome shotgun (WGS) entry which is preliminary data.</text>
</comment>
<feature type="region of interest" description="Disordered" evidence="1">
    <location>
        <begin position="88"/>
        <end position="111"/>
    </location>
</feature>
<reference evidence="3" key="1">
    <citation type="submission" date="2024-05" db="EMBL/GenBank/DDBJ databases">
        <title>Alkalihalobacillus sp. strain MEB203 novel alkaliphilic bacterium from Lonar Lake, India.</title>
        <authorList>
            <person name="Joshi A."/>
            <person name="Thite S."/>
            <person name="Mengade P."/>
        </authorList>
    </citation>
    <scope>NUCLEOTIDE SEQUENCE</scope>
    <source>
        <strain evidence="3">MEB 203</strain>
    </source>
</reference>